<reference evidence="2" key="1">
    <citation type="journal article" date="2021" name="PeerJ">
        <title>Extensive microbial diversity within the chicken gut microbiome revealed by metagenomics and culture.</title>
        <authorList>
            <person name="Gilroy R."/>
            <person name="Ravi A."/>
            <person name="Getino M."/>
            <person name="Pursley I."/>
            <person name="Horton D.L."/>
            <person name="Alikhan N.F."/>
            <person name="Baker D."/>
            <person name="Gharbi K."/>
            <person name="Hall N."/>
            <person name="Watson M."/>
            <person name="Adriaenssens E.M."/>
            <person name="Foster-Nyarko E."/>
            <person name="Jarju S."/>
            <person name="Secka A."/>
            <person name="Antonio M."/>
            <person name="Oren A."/>
            <person name="Chaudhuri R.R."/>
            <person name="La Ragione R."/>
            <person name="Hildebrand F."/>
            <person name="Pallen M.J."/>
        </authorList>
    </citation>
    <scope>NUCLEOTIDE SEQUENCE</scope>
    <source>
        <strain evidence="2">CHK188-4685</strain>
    </source>
</reference>
<proteinExistence type="predicted"/>
<protein>
    <submittedName>
        <fullName evidence="2">Glycosyltransferase family 2 protein</fullName>
    </submittedName>
</protein>
<evidence type="ECO:0000313" key="3">
    <source>
        <dbReference type="Proteomes" id="UP000886804"/>
    </source>
</evidence>
<dbReference type="Gene3D" id="3.90.550.10">
    <property type="entry name" value="Spore Coat Polysaccharide Biosynthesis Protein SpsA, Chain A"/>
    <property type="match status" value="1"/>
</dbReference>
<sequence>MSYTHVFAVCAYGESPYLEACLRSLKAQTRPSEIMICTSTPSAFLTKMGEKYGVPVYVRQGQSNIRDDWNFAWEKADGDFVTLAHQDDLYHREYGEQLAKAVLSYPDLTVFTSDYVIVKGERLISWDKLLLVKRLLRLPLRARALSHLSQVKKLSLMFGNSICCPATTYCKKKIGEPLIHSDYSFVLDWDNMFRLANEPGRWICEERPLLYYRVHDGAATKACIRSHKRELEEREMFERFWPRPVVELLMRGYRTAYKEYS</sequence>
<dbReference type="Pfam" id="PF00535">
    <property type="entry name" value="Glycos_transf_2"/>
    <property type="match status" value="1"/>
</dbReference>
<organism evidence="2 3">
    <name type="scientific">Candidatus Enterocloster faecavium</name>
    <dbReference type="NCBI Taxonomy" id="2838560"/>
    <lineage>
        <taxon>Bacteria</taxon>
        <taxon>Bacillati</taxon>
        <taxon>Bacillota</taxon>
        <taxon>Clostridia</taxon>
        <taxon>Lachnospirales</taxon>
        <taxon>Lachnospiraceae</taxon>
        <taxon>Enterocloster</taxon>
    </lineage>
</organism>
<comment type="caution">
    <text evidence="2">The sequence shown here is derived from an EMBL/GenBank/DDBJ whole genome shotgun (WGS) entry which is preliminary data.</text>
</comment>
<dbReference type="CDD" id="cd00761">
    <property type="entry name" value="Glyco_tranf_GTA_type"/>
    <property type="match status" value="1"/>
</dbReference>
<accession>A0A9D2L671</accession>
<evidence type="ECO:0000313" key="2">
    <source>
        <dbReference type="EMBL" id="HJB06733.1"/>
    </source>
</evidence>
<dbReference type="SUPFAM" id="SSF53448">
    <property type="entry name" value="Nucleotide-diphospho-sugar transferases"/>
    <property type="match status" value="1"/>
</dbReference>
<name>A0A9D2L671_9FIRM</name>
<dbReference type="InterPro" id="IPR001173">
    <property type="entry name" value="Glyco_trans_2-like"/>
</dbReference>
<evidence type="ECO:0000259" key="1">
    <source>
        <dbReference type="Pfam" id="PF00535"/>
    </source>
</evidence>
<dbReference type="Proteomes" id="UP000886804">
    <property type="component" value="Unassembled WGS sequence"/>
</dbReference>
<gene>
    <name evidence="2" type="ORF">H9716_02580</name>
</gene>
<dbReference type="InterPro" id="IPR029044">
    <property type="entry name" value="Nucleotide-diphossugar_trans"/>
</dbReference>
<dbReference type="EMBL" id="DWYS01000033">
    <property type="protein sequence ID" value="HJB06733.1"/>
    <property type="molecule type" value="Genomic_DNA"/>
</dbReference>
<reference evidence="2" key="2">
    <citation type="submission" date="2021-04" db="EMBL/GenBank/DDBJ databases">
        <authorList>
            <person name="Gilroy R."/>
        </authorList>
    </citation>
    <scope>NUCLEOTIDE SEQUENCE</scope>
    <source>
        <strain evidence="2">CHK188-4685</strain>
    </source>
</reference>
<dbReference type="AlphaFoldDB" id="A0A9D2L671"/>
<feature type="domain" description="Glycosyltransferase 2-like" evidence="1">
    <location>
        <begin position="8"/>
        <end position="129"/>
    </location>
</feature>